<gene>
    <name evidence="1" type="ORF">M427DRAFT_140440</name>
</gene>
<dbReference type="AlphaFoldDB" id="A0A138ZZ52"/>
<organism evidence="1 2">
    <name type="scientific">Gonapodya prolifera (strain JEL478)</name>
    <name type="common">Monoblepharis prolifera</name>
    <dbReference type="NCBI Taxonomy" id="1344416"/>
    <lineage>
        <taxon>Eukaryota</taxon>
        <taxon>Fungi</taxon>
        <taxon>Fungi incertae sedis</taxon>
        <taxon>Chytridiomycota</taxon>
        <taxon>Chytridiomycota incertae sedis</taxon>
        <taxon>Monoblepharidomycetes</taxon>
        <taxon>Monoblepharidales</taxon>
        <taxon>Gonapodyaceae</taxon>
        <taxon>Gonapodya</taxon>
    </lineage>
</organism>
<proteinExistence type="predicted"/>
<accession>A0A138ZZ52</accession>
<evidence type="ECO:0000313" key="2">
    <source>
        <dbReference type="Proteomes" id="UP000070544"/>
    </source>
</evidence>
<dbReference type="EMBL" id="KQ965850">
    <property type="protein sequence ID" value="KXS09786.1"/>
    <property type="molecule type" value="Genomic_DNA"/>
</dbReference>
<keyword evidence="2" id="KW-1185">Reference proteome</keyword>
<sequence>MTLSVVEFRDDMMEMNCAAVARETWDALGTDKFPGVLLACTKCGFDRPLASFPSRKAAPNRGPIRPDEFSKLFCTECSRLAKPQAPKKPQPTILKRKCSVCQKEKPKEGVRIFPRDVSHLRVGC</sequence>
<reference evidence="1 2" key="1">
    <citation type="journal article" date="2015" name="Genome Biol. Evol.">
        <title>Phylogenomic analyses indicate that early fungi evolved digesting cell walls of algal ancestors of land plants.</title>
        <authorList>
            <person name="Chang Y."/>
            <person name="Wang S."/>
            <person name="Sekimoto S."/>
            <person name="Aerts A.L."/>
            <person name="Choi C."/>
            <person name="Clum A."/>
            <person name="LaButti K.M."/>
            <person name="Lindquist E.A."/>
            <person name="Yee Ngan C."/>
            <person name="Ohm R.A."/>
            <person name="Salamov A.A."/>
            <person name="Grigoriev I.V."/>
            <person name="Spatafora J.W."/>
            <person name="Berbee M.L."/>
        </authorList>
    </citation>
    <scope>NUCLEOTIDE SEQUENCE [LARGE SCALE GENOMIC DNA]</scope>
    <source>
        <strain evidence="1 2">JEL478</strain>
    </source>
</reference>
<name>A0A138ZZ52_GONPJ</name>
<dbReference type="Proteomes" id="UP000070544">
    <property type="component" value="Unassembled WGS sequence"/>
</dbReference>
<evidence type="ECO:0000313" key="1">
    <source>
        <dbReference type="EMBL" id="KXS09786.1"/>
    </source>
</evidence>
<protein>
    <submittedName>
        <fullName evidence="1">Uncharacterized protein</fullName>
    </submittedName>
</protein>